<evidence type="ECO:0000313" key="2">
    <source>
        <dbReference type="EMBL" id="PXX44232.1"/>
    </source>
</evidence>
<protein>
    <submittedName>
        <fullName evidence="2">Uncharacterized protein</fullName>
    </submittedName>
</protein>
<dbReference type="RefSeq" id="WP_110255467.1">
    <property type="nucleotide sequence ID" value="NZ_QJKB01000003.1"/>
</dbReference>
<dbReference type="Proteomes" id="UP000247792">
    <property type="component" value="Unassembled WGS sequence"/>
</dbReference>
<dbReference type="AlphaFoldDB" id="A0A318J604"/>
<proteinExistence type="predicted"/>
<evidence type="ECO:0000313" key="3">
    <source>
        <dbReference type="Proteomes" id="UP000247792"/>
    </source>
</evidence>
<gene>
    <name evidence="2" type="ORF">DFR42_103501</name>
</gene>
<sequence length="85" mass="9709">MDKKQKKIFKWHMPAILICLGIFFLTISFGKSAGLNQTLINALCFVFFIVVFVLSGINVVNSFKRARAHFFGHPNTDESKETKEK</sequence>
<name>A0A318J604_9BURK</name>
<evidence type="ECO:0000256" key="1">
    <source>
        <dbReference type="SAM" id="Phobius"/>
    </source>
</evidence>
<comment type="caution">
    <text evidence="2">The sequence shown here is derived from an EMBL/GenBank/DDBJ whole genome shotgun (WGS) entry which is preliminary data.</text>
</comment>
<reference evidence="2 3" key="1">
    <citation type="submission" date="2018-05" db="EMBL/GenBank/DDBJ databases">
        <title>Genomic Encyclopedia of Type Strains, Phase IV (KMG-IV): sequencing the most valuable type-strain genomes for metagenomic binning, comparative biology and taxonomic classification.</title>
        <authorList>
            <person name="Goeker M."/>
        </authorList>
    </citation>
    <scope>NUCLEOTIDE SEQUENCE [LARGE SCALE GENOMIC DNA]</scope>
    <source>
        <strain evidence="2 3">DSM 19792</strain>
    </source>
</reference>
<organism evidence="2 3">
    <name type="scientific">Undibacterium pigrum</name>
    <dbReference type="NCBI Taxonomy" id="401470"/>
    <lineage>
        <taxon>Bacteria</taxon>
        <taxon>Pseudomonadati</taxon>
        <taxon>Pseudomonadota</taxon>
        <taxon>Betaproteobacteria</taxon>
        <taxon>Burkholderiales</taxon>
        <taxon>Oxalobacteraceae</taxon>
        <taxon>Undibacterium</taxon>
    </lineage>
</organism>
<keyword evidence="3" id="KW-1185">Reference proteome</keyword>
<accession>A0A318J604</accession>
<feature type="transmembrane region" description="Helical" evidence="1">
    <location>
        <begin position="40"/>
        <end position="60"/>
    </location>
</feature>
<keyword evidence="1" id="KW-1133">Transmembrane helix</keyword>
<keyword evidence="1" id="KW-0812">Transmembrane</keyword>
<keyword evidence="1" id="KW-0472">Membrane</keyword>
<dbReference type="EMBL" id="QJKB01000003">
    <property type="protein sequence ID" value="PXX44232.1"/>
    <property type="molecule type" value="Genomic_DNA"/>
</dbReference>